<feature type="compositionally biased region" description="Basic and acidic residues" evidence="5">
    <location>
        <begin position="288"/>
        <end position="298"/>
    </location>
</feature>
<dbReference type="InterPro" id="IPR012349">
    <property type="entry name" value="Split_barrel_FMN-bd"/>
</dbReference>
<comment type="caution">
    <text evidence="7">The sequence shown here is derived from an EMBL/GenBank/DDBJ whole genome shotgun (WGS) entry which is preliminary data.</text>
</comment>
<dbReference type="GO" id="GO:0010181">
    <property type="term" value="F:FMN binding"/>
    <property type="evidence" value="ECO:0007669"/>
    <property type="project" value="InterPro"/>
</dbReference>
<dbReference type="Gene3D" id="2.30.110.10">
    <property type="entry name" value="Electron Transport, Fmn-binding Protein, Chain A"/>
    <property type="match status" value="1"/>
</dbReference>
<evidence type="ECO:0000256" key="1">
    <source>
        <dbReference type="ARBA" id="ARBA00001917"/>
    </source>
</evidence>
<feature type="compositionally biased region" description="Polar residues" evidence="5">
    <location>
        <begin position="303"/>
        <end position="312"/>
    </location>
</feature>
<dbReference type="SMART" id="SM00903">
    <property type="entry name" value="Flavin_Reduct"/>
    <property type="match status" value="1"/>
</dbReference>
<dbReference type="PANTHER" id="PTHR33798">
    <property type="entry name" value="FLAVOPROTEIN OXYGENASE"/>
    <property type="match status" value="1"/>
</dbReference>
<evidence type="ECO:0000256" key="3">
    <source>
        <dbReference type="ARBA" id="ARBA00022643"/>
    </source>
</evidence>
<evidence type="ECO:0000256" key="5">
    <source>
        <dbReference type="SAM" id="MobiDB-lite"/>
    </source>
</evidence>
<feature type="region of interest" description="Disordered" evidence="5">
    <location>
        <begin position="281"/>
        <end position="312"/>
    </location>
</feature>
<dbReference type="Proteomes" id="UP000239899">
    <property type="component" value="Unassembled WGS sequence"/>
</dbReference>
<keyword evidence="8" id="KW-1185">Reference proteome</keyword>
<feature type="domain" description="Flavin reductase like" evidence="6">
    <location>
        <begin position="100"/>
        <end position="257"/>
    </location>
</feature>
<evidence type="ECO:0000313" key="8">
    <source>
        <dbReference type="Proteomes" id="UP000239899"/>
    </source>
</evidence>
<dbReference type="InterPro" id="IPR002563">
    <property type="entry name" value="Flavin_Rdtase-like_dom"/>
</dbReference>
<accession>A0A2P6TYV4</accession>
<dbReference type="SUPFAM" id="SSF50475">
    <property type="entry name" value="FMN-binding split barrel"/>
    <property type="match status" value="1"/>
</dbReference>
<keyword evidence="3" id="KW-0288">FMN</keyword>
<dbReference type="AlphaFoldDB" id="A0A2P6TYV4"/>
<dbReference type="EMBL" id="LHPG02000004">
    <property type="protein sequence ID" value="PRW59220.1"/>
    <property type="molecule type" value="Genomic_DNA"/>
</dbReference>
<dbReference type="PANTHER" id="PTHR33798:SF5">
    <property type="entry name" value="FLAVIN REDUCTASE LIKE DOMAIN-CONTAINING PROTEIN"/>
    <property type="match status" value="1"/>
</dbReference>
<comment type="similarity">
    <text evidence="4">Belongs to the flavoredoxin family.</text>
</comment>
<reference evidence="7 8" key="1">
    <citation type="journal article" date="2018" name="Plant J.">
        <title>Genome sequences of Chlorella sorokiniana UTEX 1602 and Micractinium conductrix SAG 241.80: implications to maltose excretion by a green alga.</title>
        <authorList>
            <person name="Arriola M.B."/>
            <person name="Velmurugan N."/>
            <person name="Zhang Y."/>
            <person name="Plunkett M.H."/>
            <person name="Hondzo H."/>
            <person name="Barney B.M."/>
        </authorList>
    </citation>
    <scope>NUCLEOTIDE SEQUENCE [LARGE SCALE GENOMIC DNA]</scope>
    <source>
        <strain evidence="8">UTEX 1602</strain>
    </source>
</reference>
<organism evidence="7 8">
    <name type="scientific">Chlorella sorokiniana</name>
    <name type="common">Freshwater green alga</name>
    <dbReference type="NCBI Taxonomy" id="3076"/>
    <lineage>
        <taxon>Eukaryota</taxon>
        <taxon>Viridiplantae</taxon>
        <taxon>Chlorophyta</taxon>
        <taxon>core chlorophytes</taxon>
        <taxon>Trebouxiophyceae</taxon>
        <taxon>Chlorellales</taxon>
        <taxon>Chlorellaceae</taxon>
        <taxon>Chlorella clade</taxon>
        <taxon>Chlorella</taxon>
    </lineage>
</organism>
<evidence type="ECO:0000313" key="7">
    <source>
        <dbReference type="EMBL" id="PRW59220.1"/>
    </source>
</evidence>
<sequence>MSGGDQRALGPLCLAAAAGAAALLAAQKLGKLVSKRSATPADGSKLAAAAVDGASLWAAGPPHPDWQPPQKMAVPFDTDAMHTVDPSQLPGDVLYPLIISAIVPRPIAFVSTLSASGVGNLAPFSYFNVMAHNPPHVCIGFAASRLRPHGRKDTLFNLLETGEFVVNIMSEWFIEAANYCCGNFEYGEDEMELSGLTPLPSVKVKPPRVKESAVHMECQLRHSYEVKDNKGAVTGTIVIGEVVMMHVHEGVAGRSPSGKLVVSMQHYQPVSRLGGNTYARTSGMYDLPRPDRGPDQKELAYTSRPSAAVLSN</sequence>
<dbReference type="OrthoDB" id="10250990at2759"/>
<evidence type="ECO:0000256" key="4">
    <source>
        <dbReference type="ARBA" id="ARBA00038054"/>
    </source>
</evidence>
<evidence type="ECO:0000259" key="6">
    <source>
        <dbReference type="SMART" id="SM00903"/>
    </source>
</evidence>
<keyword evidence="2" id="KW-0285">Flavoprotein</keyword>
<gene>
    <name evidence="7" type="ORF">C2E21_2073</name>
</gene>
<proteinExistence type="inferred from homology"/>
<evidence type="ECO:0000256" key="2">
    <source>
        <dbReference type="ARBA" id="ARBA00022630"/>
    </source>
</evidence>
<name>A0A2P6TYV4_CHLSO</name>
<protein>
    <submittedName>
        <fullName evidence="7">Flavo oxygenase</fullName>
    </submittedName>
</protein>
<comment type="cofactor">
    <cofactor evidence="1">
        <name>FMN</name>
        <dbReference type="ChEBI" id="CHEBI:58210"/>
    </cofactor>
</comment>
<dbReference type="Pfam" id="PF01613">
    <property type="entry name" value="Flavin_Reduct"/>
    <property type="match status" value="1"/>
</dbReference>